<dbReference type="InterPro" id="IPR000504">
    <property type="entry name" value="RRM_dom"/>
</dbReference>
<dbReference type="InterPro" id="IPR052462">
    <property type="entry name" value="SLIRP/GR-RBP-like"/>
</dbReference>
<evidence type="ECO:0000259" key="3">
    <source>
        <dbReference type="PROSITE" id="PS50102"/>
    </source>
</evidence>
<reference evidence="4 5" key="1">
    <citation type="journal article" date="2018" name="Sci. Data">
        <title>The draft genome sequence of cork oak.</title>
        <authorList>
            <person name="Ramos A.M."/>
            <person name="Usie A."/>
            <person name="Barbosa P."/>
            <person name="Barros P.M."/>
            <person name="Capote T."/>
            <person name="Chaves I."/>
            <person name="Simoes F."/>
            <person name="Abreu I."/>
            <person name="Carrasquinho I."/>
            <person name="Faro C."/>
            <person name="Guimaraes J.B."/>
            <person name="Mendonca D."/>
            <person name="Nobrega F."/>
            <person name="Rodrigues L."/>
            <person name="Saibo N.J.M."/>
            <person name="Varela M.C."/>
            <person name="Egas C."/>
            <person name="Matos J."/>
            <person name="Miguel C.M."/>
            <person name="Oliveira M.M."/>
            <person name="Ricardo C.P."/>
            <person name="Goncalves S."/>
        </authorList>
    </citation>
    <scope>NUCLEOTIDE SEQUENCE [LARGE SCALE GENOMIC DNA]</scope>
    <source>
        <strain evidence="5">cv. HL8</strain>
    </source>
</reference>
<keyword evidence="5" id="KW-1185">Reference proteome</keyword>
<evidence type="ECO:0000256" key="2">
    <source>
        <dbReference type="PROSITE-ProRule" id="PRU00176"/>
    </source>
</evidence>
<name>A0AAW0L9Z1_QUESU</name>
<evidence type="ECO:0000313" key="4">
    <source>
        <dbReference type="EMBL" id="KAK7847872.1"/>
    </source>
</evidence>
<dbReference type="InterPro" id="IPR012677">
    <property type="entry name" value="Nucleotide-bd_a/b_plait_sf"/>
</dbReference>
<feature type="domain" description="RRM" evidence="3">
    <location>
        <begin position="133"/>
        <end position="243"/>
    </location>
</feature>
<dbReference type="GO" id="GO:0003723">
    <property type="term" value="F:RNA binding"/>
    <property type="evidence" value="ECO:0007669"/>
    <property type="project" value="UniProtKB-UniRule"/>
</dbReference>
<keyword evidence="1 2" id="KW-0694">RNA-binding</keyword>
<protein>
    <submittedName>
        <fullName evidence="4">Glycine-rich rna-binding protein 4</fullName>
    </submittedName>
</protein>
<dbReference type="PROSITE" id="PS50102">
    <property type="entry name" value="RRM"/>
    <property type="match status" value="1"/>
</dbReference>
<evidence type="ECO:0000313" key="5">
    <source>
        <dbReference type="Proteomes" id="UP000237347"/>
    </source>
</evidence>
<dbReference type="AlphaFoldDB" id="A0AAW0L9Z1"/>
<dbReference type="Pfam" id="PF00076">
    <property type="entry name" value="RRM_1"/>
    <property type="match status" value="1"/>
</dbReference>
<dbReference type="InterPro" id="IPR035979">
    <property type="entry name" value="RBD_domain_sf"/>
</dbReference>
<comment type="caution">
    <text evidence="4">The sequence shown here is derived from an EMBL/GenBank/DDBJ whole genome shotgun (WGS) entry which is preliminary data.</text>
</comment>
<evidence type="ECO:0000256" key="1">
    <source>
        <dbReference type="ARBA" id="ARBA00022884"/>
    </source>
</evidence>
<proteinExistence type="predicted"/>
<dbReference type="EMBL" id="PKMF04000134">
    <property type="protein sequence ID" value="KAK7847872.1"/>
    <property type="molecule type" value="Genomic_DNA"/>
</dbReference>
<dbReference type="SUPFAM" id="SSF54928">
    <property type="entry name" value="RNA-binding domain, RBD"/>
    <property type="match status" value="1"/>
</dbReference>
<accession>A0AAW0L9Z1</accession>
<organism evidence="4 5">
    <name type="scientific">Quercus suber</name>
    <name type="common">Cork oak</name>
    <dbReference type="NCBI Taxonomy" id="58331"/>
    <lineage>
        <taxon>Eukaryota</taxon>
        <taxon>Viridiplantae</taxon>
        <taxon>Streptophyta</taxon>
        <taxon>Embryophyta</taxon>
        <taxon>Tracheophyta</taxon>
        <taxon>Spermatophyta</taxon>
        <taxon>Magnoliopsida</taxon>
        <taxon>eudicotyledons</taxon>
        <taxon>Gunneridae</taxon>
        <taxon>Pentapetalae</taxon>
        <taxon>rosids</taxon>
        <taxon>fabids</taxon>
        <taxon>Fagales</taxon>
        <taxon>Fagaceae</taxon>
        <taxon>Quercus</taxon>
    </lineage>
</organism>
<dbReference type="Proteomes" id="UP000237347">
    <property type="component" value="Unassembled WGS sequence"/>
</dbReference>
<sequence>MLSYLSFSSKSRWTNSTGSLSLSGLNLAGVDYVISPQVHPKLMNRGLLGTWNSSLNLAGVDYVISPQVHPKLMNRGLLGTWNHATLDKKRLRCHYHFSKRTKKLREKDRHGSEIARTTPWNQLHNLGISDCAPLIYLGELKCPLHAAFGLAKDAFSDTDEAVLKDAFGQPSEIIEGNVMTLDLPEGIVLSYLAIKTVCDHINRRSKGHGLVQFASKTMVSTALKEMDGQGLDGRNIRVYYAHKDNNLDLGYSQFQS</sequence>
<gene>
    <name evidence="4" type="primary">RBG4_1</name>
    <name evidence="4" type="ORF">CFP56_006049</name>
</gene>
<dbReference type="PANTHER" id="PTHR48027">
    <property type="entry name" value="HETEROGENEOUS NUCLEAR RIBONUCLEOPROTEIN 87F-RELATED"/>
    <property type="match status" value="1"/>
</dbReference>
<dbReference type="Gene3D" id="3.30.70.330">
    <property type="match status" value="1"/>
</dbReference>